<dbReference type="PANTHER" id="PTHR36159">
    <property type="entry name" value="PROTEIN CBG23766"/>
    <property type="match status" value="1"/>
</dbReference>
<protein>
    <recommendedName>
        <fullName evidence="1">Double jelly roll-like domain-containing protein</fullName>
    </recommendedName>
</protein>
<dbReference type="Proteomes" id="UP000801492">
    <property type="component" value="Unassembled WGS sequence"/>
</dbReference>
<name>A0A8K0CUE7_IGNLU</name>
<organism evidence="2 3">
    <name type="scientific">Ignelater luminosus</name>
    <name type="common">Cucubano</name>
    <name type="synonym">Pyrophorus luminosus</name>
    <dbReference type="NCBI Taxonomy" id="2038154"/>
    <lineage>
        <taxon>Eukaryota</taxon>
        <taxon>Metazoa</taxon>
        <taxon>Ecdysozoa</taxon>
        <taxon>Arthropoda</taxon>
        <taxon>Hexapoda</taxon>
        <taxon>Insecta</taxon>
        <taxon>Pterygota</taxon>
        <taxon>Neoptera</taxon>
        <taxon>Endopterygota</taxon>
        <taxon>Coleoptera</taxon>
        <taxon>Polyphaga</taxon>
        <taxon>Elateriformia</taxon>
        <taxon>Elateroidea</taxon>
        <taxon>Elateridae</taxon>
        <taxon>Agrypninae</taxon>
        <taxon>Pyrophorini</taxon>
        <taxon>Ignelater</taxon>
    </lineage>
</organism>
<dbReference type="AlphaFoldDB" id="A0A8K0CUE7"/>
<gene>
    <name evidence="2" type="ORF">ILUMI_15275</name>
</gene>
<feature type="domain" description="Double jelly roll-like" evidence="1">
    <location>
        <begin position="176"/>
        <end position="334"/>
    </location>
</feature>
<dbReference type="InterPro" id="IPR049512">
    <property type="entry name" value="DJR-like_dom"/>
</dbReference>
<evidence type="ECO:0000313" key="2">
    <source>
        <dbReference type="EMBL" id="KAF2890898.1"/>
    </source>
</evidence>
<dbReference type="OrthoDB" id="6761856at2759"/>
<keyword evidence="3" id="KW-1185">Reference proteome</keyword>
<evidence type="ECO:0000259" key="1">
    <source>
        <dbReference type="Pfam" id="PF21738"/>
    </source>
</evidence>
<feature type="non-terminal residue" evidence="2">
    <location>
        <position position="1"/>
    </location>
</feature>
<proteinExistence type="predicted"/>
<reference evidence="2" key="1">
    <citation type="submission" date="2019-08" db="EMBL/GenBank/DDBJ databases">
        <title>The genome of the North American firefly Photinus pyralis.</title>
        <authorList>
            <consortium name="Photinus pyralis genome working group"/>
            <person name="Fallon T.R."/>
            <person name="Sander Lower S.E."/>
            <person name="Weng J.-K."/>
        </authorList>
    </citation>
    <scope>NUCLEOTIDE SEQUENCE</scope>
    <source>
        <strain evidence="2">TRF0915ILg1</strain>
        <tissue evidence="2">Whole body</tissue>
    </source>
</reference>
<feature type="domain" description="Double jelly roll-like" evidence="1">
    <location>
        <begin position="3"/>
        <end position="175"/>
    </location>
</feature>
<comment type="caution">
    <text evidence="2">The sequence shown here is derived from an EMBL/GenBank/DDBJ whole genome shotgun (WGS) entry which is preliminary data.</text>
</comment>
<evidence type="ECO:0000313" key="3">
    <source>
        <dbReference type="Proteomes" id="UP000801492"/>
    </source>
</evidence>
<dbReference type="Pfam" id="PF21738">
    <property type="entry name" value="DJR-like_dom"/>
    <property type="match status" value="2"/>
</dbReference>
<dbReference type="PANTHER" id="PTHR36159:SF1">
    <property type="entry name" value="RETROVIRUS-RELATED POL POLYPROTEIN FROM TRANSPOSON 412-LIKE PROTEIN"/>
    <property type="match status" value="1"/>
</dbReference>
<dbReference type="EMBL" id="VTPC01044247">
    <property type="protein sequence ID" value="KAF2890898.1"/>
    <property type="molecule type" value="Genomic_DNA"/>
</dbReference>
<sequence length="334" mass="38007">MVVDRVRNVRITAVMKAYISYNANECIRLQNAGWSPTGDYVSSLVDEKGNFMVLIPAEMLLGVFEDFKKILLNVRKELVIIRGNNDINAVLSAADDDKSKVKVVLAKVYWRVPHISVADVTRLKLLKYVESSNQLDIGFRSWELHEYPLLQTTTNHTWAIKNVAQVETPRYVIVGIAHLLDEIRYELNGMVVDRVRNVRITAVMKAYISYNANECIRLQNAGWSPTGDYVSSLVDEKGNFMVLIPAEMLLGVFEDFKKILLNVRKELVIIRGNNDINAVLSAADDDKSKVKVVLAKVYWRVPHISVADVTRLKLLKYVESSNQLDIGFRSWELH</sequence>
<accession>A0A8K0CUE7</accession>